<dbReference type="InterPro" id="IPR055188">
    <property type="entry name" value="Choice_anch_I"/>
</dbReference>
<evidence type="ECO:0000313" key="3">
    <source>
        <dbReference type="EMBL" id="SEL36448.1"/>
    </source>
</evidence>
<sequence>MWGKSIVGCGLVVMALPLSAAQLTLQQVWNSGFAKGTEIVSVQAATQRVAVSNSEEGLVDVLQLSPQGLQPIARFADVLSDGEEMTAVAFHPLHDYLALAVRSGDALKPGRVLVLDGKAGQPLASLPIGVWPDSLAFSPDGQHLLVANEGEGYVPVGAGYVTARGSLSLLRTVGEPAAWQHQEIALPALHGHPGMVEPLHGRKLEREINGQELTLPFDNSPEHLEPEYVTFSPDSRFAYVSLQENNAVLKVDVAQASIAQIWGLGMTQHPADVKEDGQYRPDYALTALREPDGISVTPDGAYLLTADEGDTEPKVKKLKAGQPAAGGRTLSIFAASNGQLIADTASQLDDMAAAAGVYPDARSPAKGAEPENVLSFIAGDTLWAVVALERADALALVDLSDIKAPKVVQVLGLGEGAGSGNLAPEGLAYLPLDGRHYVLAGLEKSGQVALVELKL</sequence>
<reference evidence="3 4" key="1">
    <citation type="submission" date="2016-10" db="EMBL/GenBank/DDBJ databases">
        <authorList>
            <person name="de Groot N.N."/>
        </authorList>
    </citation>
    <scope>NUCLEOTIDE SEQUENCE [LARGE SCALE GENOMIC DNA]</scope>
    <source>
        <strain evidence="3 4">JCM 19513</strain>
    </source>
</reference>
<gene>
    <name evidence="3" type="ORF">SAMN05216214_11156</name>
</gene>
<dbReference type="PANTHER" id="PTHR46928">
    <property type="entry name" value="MESENCHYME-SPECIFIC CELL SURFACE GLYCOPROTEIN"/>
    <property type="match status" value="1"/>
</dbReference>
<feature type="domain" description="Choice-of-anchor I" evidence="2">
    <location>
        <begin position="36"/>
        <end position="311"/>
    </location>
</feature>
<evidence type="ECO:0000259" key="2">
    <source>
        <dbReference type="Pfam" id="PF22494"/>
    </source>
</evidence>
<organism evidence="3 4">
    <name type="scientific">Atopomonas hussainii</name>
    <dbReference type="NCBI Taxonomy" id="1429083"/>
    <lineage>
        <taxon>Bacteria</taxon>
        <taxon>Pseudomonadati</taxon>
        <taxon>Pseudomonadota</taxon>
        <taxon>Gammaproteobacteria</taxon>
        <taxon>Pseudomonadales</taxon>
        <taxon>Pseudomonadaceae</taxon>
        <taxon>Atopomonas</taxon>
    </lineage>
</organism>
<dbReference type="STRING" id="1429083.GCA_001885685_02063"/>
<dbReference type="InterPro" id="IPR015943">
    <property type="entry name" value="WD40/YVTN_repeat-like_dom_sf"/>
</dbReference>
<dbReference type="PANTHER" id="PTHR46928:SF1">
    <property type="entry name" value="MESENCHYME-SPECIFIC CELL SURFACE GLYCOPROTEIN"/>
    <property type="match status" value="1"/>
</dbReference>
<dbReference type="EMBL" id="FOAS01000011">
    <property type="protein sequence ID" value="SEL36448.1"/>
    <property type="molecule type" value="Genomic_DNA"/>
</dbReference>
<dbReference type="InterPro" id="IPR052956">
    <property type="entry name" value="Mesenchyme-surface_protein"/>
</dbReference>
<dbReference type="InterPro" id="IPR011048">
    <property type="entry name" value="Haem_d1_sf"/>
</dbReference>
<feature type="signal peptide" evidence="1">
    <location>
        <begin position="1"/>
        <end position="20"/>
    </location>
</feature>
<dbReference type="Pfam" id="PF22494">
    <property type="entry name" value="choice_anch_I"/>
    <property type="match status" value="1"/>
</dbReference>
<protein>
    <recommendedName>
        <fullName evidence="2">Choice-of-anchor I domain-containing protein</fullName>
    </recommendedName>
</protein>
<dbReference type="RefSeq" id="WP_074868749.1">
    <property type="nucleotide sequence ID" value="NZ_FOAS01000011.1"/>
</dbReference>
<accession>A0A1H7PLU7</accession>
<dbReference type="Gene3D" id="2.130.10.10">
    <property type="entry name" value="YVTN repeat-like/Quinoprotein amine dehydrogenase"/>
    <property type="match status" value="2"/>
</dbReference>
<keyword evidence="1" id="KW-0732">Signal</keyword>
<evidence type="ECO:0000256" key="1">
    <source>
        <dbReference type="SAM" id="SignalP"/>
    </source>
</evidence>
<dbReference type="AlphaFoldDB" id="A0A1H7PLU7"/>
<feature type="chain" id="PRO_5010381241" description="Choice-of-anchor I domain-containing protein" evidence="1">
    <location>
        <begin position="21"/>
        <end position="455"/>
    </location>
</feature>
<keyword evidence="4" id="KW-1185">Reference proteome</keyword>
<proteinExistence type="predicted"/>
<dbReference type="Proteomes" id="UP000185766">
    <property type="component" value="Unassembled WGS sequence"/>
</dbReference>
<name>A0A1H7PLU7_9GAMM</name>
<dbReference type="SUPFAM" id="SSF51004">
    <property type="entry name" value="C-terminal (heme d1) domain of cytochrome cd1-nitrite reductase"/>
    <property type="match status" value="1"/>
</dbReference>
<evidence type="ECO:0000313" key="4">
    <source>
        <dbReference type="Proteomes" id="UP000185766"/>
    </source>
</evidence>